<reference evidence="2 3" key="1">
    <citation type="submission" date="2024-01" db="EMBL/GenBank/DDBJ databases">
        <title>The complete chloroplast genome sequence of Lithospermum erythrorhizon: insights into the phylogenetic relationship among Boraginaceae species and the maternal lineages of purple gromwells.</title>
        <authorList>
            <person name="Okada T."/>
            <person name="Watanabe K."/>
        </authorList>
    </citation>
    <scope>NUCLEOTIDE SEQUENCE [LARGE SCALE GENOMIC DNA]</scope>
</reference>
<name>A0AAV3P045_LITER</name>
<protein>
    <submittedName>
        <fullName evidence="2">Uncharacterized protein</fullName>
    </submittedName>
</protein>
<proteinExistence type="predicted"/>
<dbReference type="Proteomes" id="UP001454036">
    <property type="component" value="Unassembled WGS sequence"/>
</dbReference>
<feature type="compositionally biased region" description="Polar residues" evidence="1">
    <location>
        <begin position="82"/>
        <end position="92"/>
    </location>
</feature>
<sequence length="92" mass="10494">MAFIHEANEQYENNFQRTDGLNLGDPNGPPRNHCWFSEIARGQLTRWWQLKDRVREQPPMLLGGSMSFPGAGGKGDIRETQDNLSPGETYMQ</sequence>
<evidence type="ECO:0000313" key="3">
    <source>
        <dbReference type="Proteomes" id="UP001454036"/>
    </source>
</evidence>
<evidence type="ECO:0000313" key="2">
    <source>
        <dbReference type="EMBL" id="GAA0144497.1"/>
    </source>
</evidence>
<accession>A0AAV3P045</accession>
<keyword evidence="3" id="KW-1185">Reference proteome</keyword>
<organism evidence="2 3">
    <name type="scientific">Lithospermum erythrorhizon</name>
    <name type="common">Purple gromwell</name>
    <name type="synonym">Lithospermum officinale var. erythrorhizon</name>
    <dbReference type="NCBI Taxonomy" id="34254"/>
    <lineage>
        <taxon>Eukaryota</taxon>
        <taxon>Viridiplantae</taxon>
        <taxon>Streptophyta</taxon>
        <taxon>Embryophyta</taxon>
        <taxon>Tracheophyta</taxon>
        <taxon>Spermatophyta</taxon>
        <taxon>Magnoliopsida</taxon>
        <taxon>eudicotyledons</taxon>
        <taxon>Gunneridae</taxon>
        <taxon>Pentapetalae</taxon>
        <taxon>asterids</taxon>
        <taxon>lamiids</taxon>
        <taxon>Boraginales</taxon>
        <taxon>Boraginaceae</taxon>
        <taxon>Boraginoideae</taxon>
        <taxon>Lithospermeae</taxon>
        <taxon>Lithospermum</taxon>
    </lineage>
</organism>
<evidence type="ECO:0000256" key="1">
    <source>
        <dbReference type="SAM" id="MobiDB-lite"/>
    </source>
</evidence>
<gene>
    <name evidence="2" type="ORF">LIER_04928</name>
</gene>
<feature type="region of interest" description="Disordered" evidence="1">
    <location>
        <begin position="58"/>
        <end position="92"/>
    </location>
</feature>
<dbReference type="EMBL" id="BAABME010000655">
    <property type="protein sequence ID" value="GAA0144497.1"/>
    <property type="molecule type" value="Genomic_DNA"/>
</dbReference>
<dbReference type="AlphaFoldDB" id="A0AAV3P045"/>
<comment type="caution">
    <text evidence="2">The sequence shown here is derived from an EMBL/GenBank/DDBJ whole genome shotgun (WGS) entry which is preliminary data.</text>
</comment>